<dbReference type="SMART" id="SM00148">
    <property type="entry name" value="PLCXc"/>
    <property type="match status" value="1"/>
</dbReference>
<dbReference type="InterPro" id="IPR001711">
    <property type="entry name" value="PLipase_C_Pinositol-sp_Y"/>
</dbReference>
<evidence type="ECO:0000259" key="15">
    <source>
        <dbReference type="PROSITE" id="PS50008"/>
    </source>
</evidence>
<feature type="compositionally biased region" description="Low complexity" evidence="13">
    <location>
        <begin position="1291"/>
        <end position="1332"/>
    </location>
</feature>
<dbReference type="Gene3D" id="2.30.29.240">
    <property type="match status" value="2"/>
</dbReference>
<gene>
    <name evidence="16" type="primary">PLCB4</name>
    <name evidence="16" type="ORF">GZH46_00907</name>
</gene>
<evidence type="ECO:0000256" key="10">
    <source>
        <dbReference type="ARBA" id="ARBA00023239"/>
    </source>
</evidence>
<dbReference type="SUPFAM" id="SSF51695">
    <property type="entry name" value="PLC-like phosphodiesterases"/>
    <property type="match status" value="1"/>
</dbReference>
<keyword evidence="9" id="KW-0807">Transducer</keyword>
<feature type="region of interest" description="Disordered" evidence="13">
    <location>
        <begin position="1088"/>
        <end position="1177"/>
    </location>
</feature>
<evidence type="ECO:0000313" key="16">
    <source>
        <dbReference type="EMBL" id="KAG9510544.1"/>
    </source>
</evidence>
<feature type="region of interest" description="Disordered" evidence="13">
    <location>
        <begin position="1219"/>
        <end position="1249"/>
    </location>
</feature>
<feature type="compositionally biased region" description="Polar residues" evidence="13">
    <location>
        <begin position="1127"/>
        <end position="1142"/>
    </location>
</feature>
<dbReference type="SMART" id="SM00239">
    <property type="entry name" value="C2"/>
    <property type="match status" value="1"/>
</dbReference>
<keyword evidence="7 11" id="KW-0443">Lipid metabolism</keyword>
<feature type="region of interest" description="Disordered" evidence="13">
    <location>
        <begin position="1481"/>
        <end position="1585"/>
    </location>
</feature>
<dbReference type="PANTHER" id="PTHR10336:SF36">
    <property type="entry name" value="1-PHOSPHATIDYLINOSITOL 4,5-BISPHOSPHATE PHOSPHODIESTERASE BETA-4"/>
    <property type="match status" value="1"/>
</dbReference>
<proteinExistence type="predicted"/>
<keyword evidence="5" id="KW-0460">Magnesium</keyword>
<feature type="compositionally biased region" description="Low complexity" evidence="13">
    <location>
        <begin position="632"/>
        <end position="676"/>
    </location>
</feature>
<dbReference type="Gene3D" id="3.20.20.190">
    <property type="entry name" value="Phosphatidylinositol (PI) phosphodiesterase"/>
    <property type="match status" value="1"/>
</dbReference>
<feature type="region of interest" description="Disordered" evidence="13">
    <location>
        <begin position="1716"/>
        <end position="1739"/>
    </location>
</feature>
<feature type="domain" description="C2" evidence="14">
    <location>
        <begin position="821"/>
        <end position="946"/>
    </location>
</feature>
<keyword evidence="4 11" id="KW-0378">Hydrolase</keyword>
<dbReference type="Pfam" id="PF09279">
    <property type="entry name" value="EF-hand_like"/>
    <property type="match status" value="1"/>
</dbReference>
<dbReference type="Gene3D" id="2.60.40.150">
    <property type="entry name" value="C2 domain"/>
    <property type="match status" value="1"/>
</dbReference>
<dbReference type="InterPro" id="IPR011992">
    <property type="entry name" value="EF-hand-dom_pair"/>
</dbReference>
<evidence type="ECO:0000256" key="12">
    <source>
        <dbReference type="SAM" id="Coils"/>
    </source>
</evidence>
<feature type="compositionally biased region" description="Low complexity" evidence="13">
    <location>
        <begin position="107"/>
        <end position="125"/>
    </location>
</feature>
<evidence type="ECO:0000256" key="8">
    <source>
        <dbReference type="ARBA" id="ARBA00023157"/>
    </source>
</evidence>
<dbReference type="SUPFAM" id="SSF50729">
    <property type="entry name" value="PH domain-like"/>
    <property type="match status" value="2"/>
</dbReference>
<keyword evidence="17" id="KW-1185">Reference proteome</keyword>
<dbReference type="PROSITE" id="PS50007">
    <property type="entry name" value="PIPLC_X_DOMAIN"/>
    <property type="match status" value="1"/>
</dbReference>
<dbReference type="SUPFAM" id="SSF47473">
    <property type="entry name" value="EF-hand"/>
    <property type="match status" value="1"/>
</dbReference>
<dbReference type="InterPro" id="IPR035892">
    <property type="entry name" value="C2_domain_sf"/>
</dbReference>
<accession>A0ABQ7SAV0</accession>
<dbReference type="Pfam" id="PF00388">
    <property type="entry name" value="PI-PLC-X"/>
    <property type="match status" value="1"/>
</dbReference>
<evidence type="ECO:0000256" key="9">
    <source>
        <dbReference type="ARBA" id="ARBA00023224"/>
    </source>
</evidence>
<dbReference type="Proteomes" id="UP000825002">
    <property type="component" value="Unassembled WGS sequence"/>
</dbReference>
<keyword evidence="6 11" id="KW-0442">Lipid degradation</keyword>
<dbReference type="Gene3D" id="1.20.1230.10">
    <property type="entry name" value="Phospholipase C beta, distal C-terminal domain"/>
    <property type="match status" value="1"/>
</dbReference>
<feature type="compositionally biased region" description="Polar residues" evidence="13">
    <location>
        <begin position="1408"/>
        <end position="1423"/>
    </location>
</feature>
<dbReference type="InterPro" id="IPR037862">
    <property type="entry name" value="PLC-beta_PH"/>
</dbReference>
<reference evidence="16 17" key="1">
    <citation type="submission" date="2020-10" db="EMBL/GenBank/DDBJ databases">
        <authorList>
            <person name="Klimov P.B."/>
            <person name="Dyachkov S.M."/>
            <person name="Chetverikov P.E."/>
        </authorList>
    </citation>
    <scope>NUCLEOTIDE SEQUENCE [LARGE SCALE GENOMIC DNA]</scope>
    <source>
        <strain evidence="16">BMOC 18-1129-001#AD2665</strain>
        <tissue evidence="16">Entire mites</tissue>
    </source>
</reference>
<dbReference type="InterPro" id="IPR053945">
    <property type="entry name" value="PLCB1-4-like_EFh"/>
</dbReference>
<keyword evidence="12" id="KW-0175">Coiled coil</keyword>
<dbReference type="CDD" id="cd00275">
    <property type="entry name" value="C2_PLC_like"/>
    <property type="match status" value="1"/>
</dbReference>
<sequence length="1938" mass="213235">MTKAFEFDWLRRVPAQQIEGSVVNIWQEEKDEVMHETNALFRIDEFGFFIYWKSAEHEGQVLELCQVNDIRYGGVPRDARLLAALQRNRPNACAGSPTSLSTPLPDTNSTVTGSSTTGTSRSSESNVTQITTTSTALASIQNEHFTCATSQSSESSSSSARDVTQQQQATSTIPVHFGSVSNMSATTVSTAVTTGDNESFVEATIVSDTTATAPQMRFATMTSSDDLDAISLTICSGTDLVNINYTHVVFADAETAINWQRALRAITNNNKANNLCPMICLKKHWMRLGYLCDAQGQIPVKNIAKTFASGKNEKLIYQCMRDVGLPHDKCDTIDPSQWTFEAFKQLCTRVCPRKDIAALFNQITRGVQDYISIAQLCDFLNDKQRDPRLNEILHPLYDARRAQEIIDTYEPNERMRAAGQLSEQGLVAYLSSDENAPVLLDRLDVYMDMSQPLSHYYINSSHNTYLTGRQFGGKSSVEMYRQTLIAGCRCIELDCWDGKYEDEEPIITHGKAMCSDILFKDVIYAIRDCAFVTSEYPVILSFENHCSKKQQYKLAKYCDEILGDLLLREPLPSHPLEPGVPLPSPNDLKRKILIKNKRLAPEVERQELELFRKGQLGADDDDERDDPHVASTSGQTTPSIATTTTTCAATTTTTMTNSSAPSANNQPTSSTTQTSNATVPAEQMVMANYQYTGATTRVHPLLSSMVNYVHPVKFGGFDVADERQVHHHMSSFAETAALSLLKSQAIEFVNYNKRQLSRIYPKGTRADSSNFLPQIFWNAGSQMVALNFQTPDLPMQLNQGKFEYNGSTGYLLKPDFMRRSDRSFDPFAESPVDGVIAAQCSVQVISGQFLSDKKVGTYVEVDMYGLPTDTIRKEFRTRMVPANGLNPIYNEPPFVFRKVVLPDLAVLRMAVYDENNRMLGQRILPMDGLQAGYRHVLLRTEGNFPMSLPMLFVYVELKIYAPDGLGDLMDALSDPRAFLSAQEKRLAQMKAMGIELADGTTATTTTAATTFGSTDLALSPSSGTLNGSTALTNGDVTAGSKASWNSKAIGILKRQQSRGTLLAANASTMSSVTGTCPTATVASTVLNLSPDSSNRSELSKSSALIVASATKHQPQQQQQQQEPIGDNKNSTNQQATNKSLQLSHHHISPGHKISASTSSNRRDSAHSSQQQSGPARHLAPLTGALLVSYARARAGGPGPTGATARWGAALSQLGRSLGSSTELFTGGPGTGDSSSGSNSKLTGVGSNDLLNSGANTTEYLNVSDTVTTVPVSPKRHHHYPAIHGPHGAIVTSHCNNTSSNNNDNNNRNNNATNTGSKTEIGVSLSAPPSSGSGSTGGGASVGGLAARLGRRIWGARYRQSVPLPSGADNHSQAALHNHHNYAHHVHHAAHQAQQLQQHHQQQHHQQQSSHTAPHTLLSKQQQHALAPIELQALRFGTPKFARCCARQRTQFEQLRRRHRRELLELARLHAKLSMRCSMISQDNGAMQSNSSRETTNDQQQQLSAAQSPLSDSNKSSSSKSDASGIVKSFERTGSERRHSPLGSAMHRFKRRRSLTRLGCTSPTSDSSESAPAQCSTSLPESGGTQKQTAVVDACTGAPLNLAIAPIRLLTRASQTVVSRLSSGGDTTPMIDTTTNTELQTLMREHVDSVTHLCERHTQELIECLRAHVQERAQCLRKLLLRAQTAQLKTLDDKFECENRALKSAQARVSVETAKDVNEDRTLRNKAERERRLREKNSNNTKKFIEERKSAALRQNKERERLKRQHERQLHDLDADLESALDACDNLSVEKTRASSARGYCRYGHSCRFFHPAASEHINVPTFSFRNTLQQTVQRKPDVMDIEMDTPPVALPTFSFRQAAQTVKVPDFKPKELDQSVPAPQALACYSNEHDLTINELEAFRSEKFTFGQIPLKPPPQHMCGRHDRRDGDYPARIGAEIY</sequence>
<feature type="domain" description="PI-PLC Y-box" evidence="15">
    <location>
        <begin position="702"/>
        <end position="818"/>
    </location>
</feature>
<dbReference type="Gene3D" id="1.10.238.10">
    <property type="entry name" value="EF-hand"/>
    <property type="match status" value="1"/>
</dbReference>
<feature type="region of interest" description="Disordered" evidence="13">
    <location>
        <begin position="91"/>
        <end position="130"/>
    </location>
</feature>
<protein>
    <recommendedName>
        <fullName evidence="2 11">Phosphoinositide phospholipase C</fullName>
        <ecNumber evidence="2 11">3.1.4.11</ecNumber>
    </recommendedName>
</protein>
<dbReference type="PRINTS" id="PR00390">
    <property type="entry name" value="PHPHLIPASEC"/>
</dbReference>
<dbReference type="InterPro" id="IPR001192">
    <property type="entry name" value="PI-PLC_fam"/>
</dbReference>
<evidence type="ECO:0000256" key="6">
    <source>
        <dbReference type="ARBA" id="ARBA00022963"/>
    </source>
</evidence>
<comment type="caution">
    <text evidence="16">The sequence shown here is derived from an EMBL/GenBank/DDBJ whole genome shotgun (WGS) entry which is preliminary data.</text>
</comment>
<evidence type="ECO:0000256" key="4">
    <source>
        <dbReference type="ARBA" id="ARBA00022801"/>
    </source>
</evidence>
<dbReference type="EMBL" id="JAIFTH010000124">
    <property type="protein sequence ID" value="KAG9510544.1"/>
    <property type="molecule type" value="Genomic_DNA"/>
</dbReference>
<dbReference type="SMART" id="SM00149">
    <property type="entry name" value="PLCYc"/>
    <property type="match status" value="1"/>
</dbReference>
<evidence type="ECO:0000313" key="17">
    <source>
        <dbReference type="Proteomes" id="UP000825002"/>
    </source>
</evidence>
<dbReference type="Pfam" id="PF22631">
    <property type="entry name" value="PLCB1-4-like_EFh"/>
    <property type="match status" value="1"/>
</dbReference>
<organism evidence="16 17">
    <name type="scientific">Fragariocoptes setiger</name>
    <dbReference type="NCBI Taxonomy" id="1670756"/>
    <lineage>
        <taxon>Eukaryota</taxon>
        <taxon>Metazoa</taxon>
        <taxon>Ecdysozoa</taxon>
        <taxon>Arthropoda</taxon>
        <taxon>Chelicerata</taxon>
        <taxon>Arachnida</taxon>
        <taxon>Acari</taxon>
        <taxon>Acariformes</taxon>
        <taxon>Trombidiformes</taxon>
        <taxon>Prostigmata</taxon>
        <taxon>Eupodina</taxon>
        <taxon>Eriophyoidea</taxon>
        <taxon>Phytoptidae</taxon>
        <taxon>Fragariocoptes</taxon>
    </lineage>
</organism>
<evidence type="ECO:0000256" key="7">
    <source>
        <dbReference type="ARBA" id="ARBA00023098"/>
    </source>
</evidence>
<feature type="compositionally biased region" description="Polar residues" evidence="13">
    <location>
        <begin position="1558"/>
        <end position="1585"/>
    </location>
</feature>
<dbReference type="InterPro" id="IPR017946">
    <property type="entry name" value="PLC-like_Pdiesterase_TIM-brl"/>
</dbReference>
<feature type="region of interest" description="Disordered" evidence="13">
    <location>
        <begin position="148"/>
        <end position="170"/>
    </location>
</feature>
<dbReference type="InterPro" id="IPR000008">
    <property type="entry name" value="C2_dom"/>
</dbReference>
<feature type="compositionally biased region" description="Low complexity" evidence="13">
    <location>
        <begin position="1231"/>
        <end position="1243"/>
    </location>
</feature>
<dbReference type="PROSITE" id="PS50004">
    <property type="entry name" value="C2"/>
    <property type="match status" value="1"/>
</dbReference>
<evidence type="ECO:0000256" key="2">
    <source>
        <dbReference type="ARBA" id="ARBA00012368"/>
    </source>
</evidence>
<dbReference type="PROSITE" id="PS50008">
    <property type="entry name" value="PIPLC_Y_DOMAIN"/>
    <property type="match status" value="1"/>
</dbReference>
<dbReference type="InterPro" id="IPR042531">
    <property type="entry name" value="PLC-beta_C_sf"/>
</dbReference>
<feature type="region of interest" description="Disordered" evidence="13">
    <location>
        <begin position="610"/>
        <end position="676"/>
    </location>
</feature>
<dbReference type="InterPro" id="IPR015359">
    <property type="entry name" value="PLC_EF-hand-like"/>
</dbReference>
<keyword evidence="10" id="KW-0456">Lyase</keyword>
<keyword evidence="3" id="KW-0479">Metal-binding</keyword>
<feature type="region of interest" description="Disordered" evidence="13">
    <location>
        <begin position="1383"/>
        <end position="1423"/>
    </location>
</feature>
<keyword evidence="8" id="KW-1015">Disulfide bond</keyword>
<dbReference type="EC" id="3.1.4.11" evidence="2 11"/>
<evidence type="ECO:0000256" key="1">
    <source>
        <dbReference type="ARBA" id="ARBA00000110"/>
    </source>
</evidence>
<feature type="compositionally biased region" description="Low complexity" evidence="13">
    <location>
        <begin position="1390"/>
        <end position="1407"/>
    </location>
</feature>
<comment type="catalytic activity">
    <reaction evidence="1">
        <text>an N-(acyl)-sphingosylphosphoethanolamine = an N-(acyl)-sphingosyl-1,3-cyclic phosphate + ethanolamine</text>
        <dbReference type="Rhea" id="RHEA:60648"/>
        <dbReference type="ChEBI" id="CHEBI:57603"/>
        <dbReference type="ChEBI" id="CHEBI:143891"/>
        <dbReference type="ChEBI" id="CHEBI:143892"/>
    </reaction>
</comment>
<dbReference type="CDD" id="cd08591">
    <property type="entry name" value="PI-PLCc_beta"/>
    <property type="match status" value="1"/>
</dbReference>
<feature type="compositionally biased region" description="Low complexity" evidence="13">
    <location>
        <begin position="150"/>
        <end position="159"/>
    </location>
</feature>
<feature type="coiled-coil region" evidence="12">
    <location>
        <begin position="1744"/>
        <end position="1789"/>
    </location>
</feature>
<evidence type="ECO:0000256" key="3">
    <source>
        <dbReference type="ARBA" id="ARBA00022723"/>
    </source>
</evidence>
<feature type="compositionally biased region" description="Basic and acidic residues" evidence="13">
    <location>
        <begin position="1528"/>
        <end position="1538"/>
    </location>
</feature>
<evidence type="ECO:0000256" key="11">
    <source>
        <dbReference type="RuleBase" id="RU361133"/>
    </source>
</evidence>
<dbReference type="Pfam" id="PF17787">
    <property type="entry name" value="PH_14"/>
    <property type="match status" value="2"/>
</dbReference>
<name>A0ABQ7SAV0_9ACAR</name>
<feature type="compositionally biased region" description="Polar residues" evidence="13">
    <location>
        <begin position="1481"/>
        <end position="1493"/>
    </location>
</feature>
<comment type="catalytic activity">
    <reaction evidence="11">
        <text>a 1,2-diacyl-sn-glycero-3-phospho-(1D-myo-inositol-4,5-bisphosphate) + H2O = 1D-myo-inositol 1,4,5-trisphosphate + a 1,2-diacyl-sn-glycerol + H(+)</text>
        <dbReference type="Rhea" id="RHEA:33179"/>
        <dbReference type="ChEBI" id="CHEBI:15377"/>
        <dbReference type="ChEBI" id="CHEBI:15378"/>
        <dbReference type="ChEBI" id="CHEBI:17815"/>
        <dbReference type="ChEBI" id="CHEBI:58456"/>
        <dbReference type="ChEBI" id="CHEBI:203600"/>
        <dbReference type="EC" id="3.1.4.11"/>
    </reaction>
</comment>
<dbReference type="SUPFAM" id="SSF69989">
    <property type="entry name" value="C-terminal domain of PLC-beta"/>
    <property type="match status" value="1"/>
</dbReference>
<dbReference type="SUPFAM" id="SSF49562">
    <property type="entry name" value="C2 domain (Calcium/lipid-binding domain, CaLB)"/>
    <property type="match status" value="1"/>
</dbReference>
<feature type="compositionally biased region" description="Polar residues" evidence="13">
    <location>
        <begin position="160"/>
        <end position="170"/>
    </location>
</feature>
<feature type="compositionally biased region" description="Low complexity" evidence="13">
    <location>
        <begin position="1497"/>
        <end position="1527"/>
    </location>
</feature>
<evidence type="ECO:0000256" key="5">
    <source>
        <dbReference type="ARBA" id="ARBA00022842"/>
    </source>
</evidence>
<feature type="region of interest" description="Disordered" evidence="13">
    <location>
        <begin position="1284"/>
        <end position="1340"/>
    </location>
</feature>
<dbReference type="InterPro" id="IPR000909">
    <property type="entry name" value="PLipase_C_PInositol-sp_X_dom"/>
</dbReference>
<feature type="non-terminal residue" evidence="16">
    <location>
        <position position="1938"/>
    </location>
</feature>
<dbReference type="Pfam" id="PF00387">
    <property type="entry name" value="PI-PLC-Y"/>
    <property type="match status" value="1"/>
</dbReference>
<feature type="compositionally biased region" description="Polar residues" evidence="13">
    <location>
        <begin position="1088"/>
        <end position="1102"/>
    </location>
</feature>
<dbReference type="PANTHER" id="PTHR10336">
    <property type="entry name" value="PHOSPHOINOSITIDE-SPECIFIC PHOSPHOLIPASE C FAMILY PROTEIN"/>
    <property type="match status" value="1"/>
</dbReference>
<evidence type="ECO:0000259" key="14">
    <source>
        <dbReference type="PROSITE" id="PS50004"/>
    </source>
</evidence>
<evidence type="ECO:0000256" key="13">
    <source>
        <dbReference type="SAM" id="MobiDB-lite"/>
    </source>
</evidence>
<feature type="compositionally biased region" description="Polar residues" evidence="13">
    <location>
        <begin position="96"/>
        <end position="106"/>
    </location>
</feature>